<feature type="domain" description="Ketosynthase family 3 (KS3)" evidence="4">
    <location>
        <begin position="334"/>
        <end position="759"/>
    </location>
</feature>
<dbReference type="InterPro" id="IPR050091">
    <property type="entry name" value="PKS_NRPS_Biosynth_Enz"/>
</dbReference>
<keyword evidence="1" id="KW-0596">Phosphopantetheine</keyword>
<dbReference type="AlphaFoldDB" id="A7KH58"/>
<evidence type="ECO:0000256" key="3">
    <source>
        <dbReference type="RuleBase" id="RU003694"/>
    </source>
</evidence>
<dbReference type="Pfam" id="PF00109">
    <property type="entry name" value="ketoacyl-synt"/>
    <property type="match status" value="1"/>
</dbReference>
<dbReference type="CDD" id="cd00833">
    <property type="entry name" value="PKS"/>
    <property type="match status" value="1"/>
</dbReference>
<reference evidence="5" key="1">
    <citation type="journal article" date="2008" name="Protist">
        <title>The toxic dinoflagellate Karenia brevis encodes novel type I-like polyketide synthases containing discrete catalytic domains.</title>
        <authorList>
            <person name="Monroe E.A."/>
            <person name="Van Dolah F.M."/>
        </authorList>
    </citation>
    <scope>NUCLEOTIDE SEQUENCE</scope>
</reference>
<dbReference type="InterPro" id="IPR020841">
    <property type="entry name" value="PKS_Beta-ketoAc_synthase_dom"/>
</dbReference>
<dbReference type="Pfam" id="PF02801">
    <property type="entry name" value="Ketoacyl-synt_C"/>
    <property type="match status" value="1"/>
</dbReference>
<evidence type="ECO:0000313" key="5">
    <source>
        <dbReference type="EMBL" id="ABQ85800.1"/>
    </source>
</evidence>
<accession>A7KH58</accession>
<proteinExistence type="evidence at transcript level"/>
<evidence type="ECO:0000256" key="2">
    <source>
        <dbReference type="ARBA" id="ARBA00022553"/>
    </source>
</evidence>
<dbReference type="NCBIfam" id="TIGR04556">
    <property type="entry name" value="PKS_assoc"/>
    <property type="match status" value="1"/>
</dbReference>
<dbReference type="InterPro" id="IPR030834">
    <property type="entry name" value="PKS_assoc_dom"/>
</dbReference>
<comment type="similarity">
    <text evidence="3">Belongs to the thiolase-like superfamily. Beta-ketoacyl-ACP synthases family.</text>
</comment>
<keyword evidence="2" id="KW-0597">Phosphoprotein</keyword>
<evidence type="ECO:0000256" key="1">
    <source>
        <dbReference type="ARBA" id="ARBA00022450"/>
    </source>
</evidence>
<dbReference type="SUPFAM" id="SSF53901">
    <property type="entry name" value="Thiolase-like"/>
    <property type="match status" value="1"/>
</dbReference>
<dbReference type="SMART" id="SM00825">
    <property type="entry name" value="PKS_KS"/>
    <property type="match status" value="1"/>
</dbReference>
<dbReference type="InterPro" id="IPR014031">
    <property type="entry name" value="Ketoacyl_synth_C"/>
</dbReference>
<dbReference type="InterPro" id="IPR014030">
    <property type="entry name" value="Ketoacyl_synth_N"/>
</dbReference>
<dbReference type="GO" id="GO:0004312">
    <property type="term" value="F:fatty acid synthase activity"/>
    <property type="evidence" value="ECO:0007669"/>
    <property type="project" value="TreeGrafter"/>
</dbReference>
<protein>
    <submittedName>
        <fullName evidence="5">Type I polyketide synthase-like protein KB5361</fullName>
    </submittedName>
</protein>
<dbReference type="PANTHER" id="PTHR43775">
    <property type="entry name" value="FATTY ACID SYNTHASE"/>
    <property type="match status" value="1"/>
</dbReference>
<dbReference type="PROSITE" id="PS52004">
    <property type="entry name" value="KS3_2"/>
    <property type="match status" value="1"/>
</dbReference>
<organism evidence="5">
    <name type="scientific">Karenia brevis</name>
    <name type="common">Red tide dinoflagellate</name>
    <name type="synonym">Gymnodinium breve</name>
    <dbReference type="NCBI Taxonomy" id="156230"/>
    <lineage>
        <taxon>Eukaryota</taxon>
        <taxon>Sar</taxon>
        <taxon>Alveolata</taxon>
        <taxon>Dinophyceae</taxon>
        <taxon>Gymnodiniales</taxon>
        <taxon>Kareniaceae</taxon>
        <taxon>Karenia</taxon>
    </lineage>
</organism>
<dbReference type="Gene3D" id="3.40.47.10">
    <property type="match status" value="1"/>
</dbReference>
<name>A7KH58_KARBR</name>
<dbReference type="GO" id="GO:0006633">
    <property type="term" value="P:fatty acid biosynthetic process"/>
    <property type="evidence" value="ECO:0007669"/>
    <property type="project" value="TreeGrafter"/>
</dbReference>
<dbReference type="EMBL" id="EF410010">
    <property type="protein sequence ID" value="ABQ85800.1"/>
    <property type="molecule type" value="mRNA"/>
</dbReference>
<keyword evidence="3" id="KW-0808">Transferase</keyword>
<dbReference type="InterPro" id="IPR016039">
    <property type="entry name" value="Thiolase-like"/>
</dbReference>
<dbReference type="PANTHER" id="PTHR43775:SF37">
    <property type="entry name" value="SI:DKEY-61P9.11"/>
    <property type="match status" value="1"/>
</dbReference>
<sequence>MAFQLGQLVEIQGLKGSVELPAQWRRAGQDLGAVNANGKKGQLVLWNEESKEWVVATFDALMVPVKEEFLRALGTADIEEFDVALGPRSDPEVMGEEITDLLAMSGAALCKLFIAPEDLEGMVAVGSKCLDAGDFVRLPSELEPGYLGKDCTAKTMNLDMESEDAEDFVKNSQVKMVEAAFSSVGQMLAPYTEAKFGFTVYSRSNTMLTLPLESGDESEYAPPEVENEEAASFLQLMYRAKLMVIVNAGPGNATLTLFPKAEGEGAKTFTVQPGMMAIVAVDQYKFSYVPSGNSLTFRSWFLDTPKVCDIKPNPSADLSVLPGAIAQEAKRPSGDPVTVCALATRYAMGCDNPSKCWMAFRHGGWDTFIEFPKLRWDLDIYYMQDAGPESGLSYTRHGGFSDGIELFDNKFFDISPAEAKGMDPTQRQVLEVSYIALSGAGYEKKKLMTKPLHCGMWVGLDKNEWSSIPKDIAGGFGASSSANAITSNRFSYVMNMKGASMTIDTACSASLVCTHTAKLYLLHKQWDPVEACITCGVNLLLSPLSFVGCCGAGMLSHNGRCFTYNQSADGYARGESTAAHCMKEQTLQSWTMENLVMCAGSQVNQDGRSASLTAPNGPSQEKCNLAVMREAGLTGPEVDCTECHGTGTSLGDPIEIGAYQKVLSVIPRSEPVAISTGKSNIGHCEGSAGVGGFIKCVEMCMHCETTPNCHLSALNPHLDMTGFPGRLMSEGLAYRYPTSYNGVLSFGFGGTNACAQVWGENTCSSRTDPTKKRIKILVDKIKQAPAQEVAITSEDWEQWENGWPLGRAQSQEMFGMSILQRMEPLHILQKKRRIPDLGSFYYVTGAFQRLVIYTYGG</sequence>
<evidence type="ECO:0000259" key="4">
    <source>
        <dbReference type="PROSITE" id="PS52004"/>
    </source>
</evidence>